<keyword evidence="2" id="KW-0813">Transport</keyword>
<dbReference type="RefSeq" id="WP_390299261.1">
    <property type="nucleotide sequence ID" value="NZ_JBHULI010000005.1"/>
</dbReference>
<keyword evidence="4" id="KW-0997">Cell inner membrane</keyword>
<evidence type="ECO:0000256" key="1">
    <source>
        <dbReference type="ARBA" id="ARBA00004429"/>
    </source>
</evidence>
<evidence type="ECO:0000256" key="3">
    <source>
        <dbReference type="ARBA" id="ARBA00022475"/>
    </source>
</evidence>
<feature type="transmembrane region" description="Helical" evidence="9">
    <location>
        <begin position="120"/>
        <end position="140"/>
    </location>
</feature>
<keyword evidence="3" id="KW-1003">Cell membrane</keyword>
<evidence type="ECO:0000313" key="11">
    <source>
        <dbReference type="Proteomes" id="UP001597460"/>
    </source>
</evidence>
<reference evidence="11" key="1">
    <citation type="journal article" date="2019" name="Int. J. Syst. Evol. Microbiol.">
        <title>The Global Catalogue of Microorganisms (GCM) 10K type strain sequencing project: providing services to taxonomists for standard genome sequencing and annotation.</title>
        <authorList>
            <consortium name="The Broad Institute Genomics Platform"/>
            <consortium name="The Broad Institute Genome Sequencing Center for Infectious Disease"/>
            <person name="Wu L."/>
            <person name="Ma J."/>
        </authorList>
    </citation>
    <scope>NUCLEOTIDE SEQUENCE [LARGE SCALE GENOMIC DNA]</scope>
    <source>
        <strain evidence="11">KCTC 52042</strain>
    </source>
</reference>
<evidence type="ECO:0000256" key="8">
    <source>
        <dbReference type="ARBA" id="ARBA00035655"/>
    </source>
</evidence>
<evidence type="ECO:0000256" key="4">
    <source>
        <dbReference type="ARBA" id="ARBA00022519"/>
    </source>
</evidence>
<proteinExistence type="inferred from homology"/>
<evidence type="ECO:0000256" key="9">
    <source>
        <dbReference type="SAM" id="Phobius"/>
    </source>
</evidence>
<keyword evidence="6 9" id="KW-1133">Transmembrane helix</keyword>
<keyword evidence="5 9" id="KW-0812">Transmembrane</keyword>
<evidence type="ECO:0000256" key="6">
    <source>
        <dbReference type="ARBA" id="ARBA00022989"/>
    </source>
</evidence>
<accession>A0ABW5JJE1</accession>
<comment type="similarity">
    <text evidence="8">Belongs to the TsuA/YedE (TC 9.B.102) family.</text>
</comment>
<evidence type="ECO:0000256" key="2">
    <source>
        <dbReference type="ARBA" id="ARBA00022448"/>
    </source>
</evidence>
<keyword evidence="11" id="KW-1185">Reference proteome</keyword>
<feature type="transmembrane region" description="Helical" evidence="9">
    <location>
        <begin position="62"/>
        <end position="83"/>
    </location>
</feature>
<dbReference type="Pfam" id="PF04143">
    <property type="entry name" value="Sulf_transp"/>
    <property type="match status" value="1"/>
</dbReference>
<comment type="subcellular location">
    <subcellularLocation>
        <location evidence="1">Cell inner membrane</location>
        <topology evidence="1">Multi-pass membrane protein</topology>
    </subcellularLocation>
</comment>
<protein>
    <submittedName>
        <fullName evidence="10">YeeE/YedE family protein</fullName>
    </submittedName>
</protein>
<evidence type="ECO:0000256" key="7">
    <source>
        <dbReference type="ARBA" id="ARBA00023136"/>
    </source>
</evidence>
<organism evidence="10 11">
    <name type="scientific">Gracilimonas halophila</name>
    <dbReference type="NCBI Taxonomy" id="1834464"/>
    <lineage>
        <taxon>Bacteria</taxon>
        <taxon>Pseudomonadati</taxon>
        <taxon>Balneolota</taxon>
        <taxon>Balneolia</taxon>
        <taxon>Balneolales</taxon>
        <taxon>Balneolaceae</taxon>
        <taxon>Gracilimonas</taxon>
    </lineage>
</organism>
<evidence type="ECO:0000256" key="5">
    <source>
        <dbReference type="ARBA" id="ARBA00022692"/>
    </source>
</evidence>
<name>A0ABW5JJE1_9BACT</name>
<evidence type="ECO:0000313" key="10">
    <source>
        <dbReference type="EMBL" id="MFD2531707.1"/>
    </source>
</evidence>
<gene>
    <name evidence="10" type="ORF">ACFSVN_04530</name>
</gene>
<dbReference type="Proteomes" id="UP001597460">
    <property type="component" value="Unassembled WGS sequence"/>
</dbReference>
<sequence>MDILSQPMPWYIAGPIIGLTVPILLIMGGKMFGVSANLRHACAACNFGNVEFFNYDWKEAGWWNITFLVGSILGGFLGGYVFANPEPIALAESTITELQALGIQDFNGLVPADLISWEALGTPTGLIVLVLGGFLVGFGARYAGGCTSGHAISGMSDLQLASLMAVVGFFIGGLLMTYLIYPIIL</sequence>
<dbReference type="PANTHER" id="PTHR30574:SF1">
    <property type="entry name" value="SULPHUR TRANSPORT DOMAIN-CONTAINING PROTEIN"/>
    <property type="match status" value="1"/>
</dbReference>
<dbReference type="EMBL" id="JBHULI010000005">
    <property type="protein sequence ID" value="MFD2531707.1"/>
    <property type="molecule type" value="Genomic_DNA"/>
</dbReference>
<feature type="transmembrane region" description="Helical" evidence="9">
    <location>
        <begin position="12"/>
        <end position="29"/>
    </location>
</feature>
<feature type="transmembrane region" description="Helical" evidence="9">
    <location>
        <begin position="160"/>
        <end position="184"/>
    </location>
</feature>
<keyword evidence="7 9" id="KW-0472">Membrane</keyword>
<comment type="caution">
    <text evidence="10">The sequence shown here is derived from an EMBL/GenBank/DDBJ whole genome shotgun (WGS) entry which is preliminary data.</text>
</comment>
<dbReference type="InterPro" id="IPR007272">
    <property type="entry name" value="Sulf_transp_TsuA/YedE"/>
</dbReference>
<dbReference type="PANTHER" id="PTHR30574">
    <property type="entry name" value="INNER MEMBRANE PROTEIN YEDE"/>
    <property type="match status" value="1"/>
</dbReference>